<dbReference type="CDD" id="cd07061">
    <property type="entry name" value="HP_HAP_like"/>
    <property type="match status" value="1"/>
</dbReference>
<comment type="catalytic activity">
    <reaction evidence="1">
        <text>a phosphate monoester + H2O = an alcohol + phosphate</text>
        <dbReference type="Rhea" id="RHEA:15017"/>
        <dbReference type="ChEBI" id="CHEBI:15377"/>
        <dbReference type="ChEBI" id="CHEBI:30879"/>
        <dbReference type="ChEBI" id="CHEBI:43474"/>
        <dbReference type="ChEBI" id="CHEBI:67140"/>
        <dbReference type="EC" id="3.1.3.2"/>
    </reaction>
</comment>
<proteinExistence type="inferred from homology"/>
<keyword evidence="3" id="KW-1133">Transmembrane helix</keyword>
<dbReference type="InterPro" id="IPR029033">
    <property type="entry name" value="His_PPase_superfam"/>
</dbReference>
<dbReference type="InterPro" id="IPR050645">
    <property type="entry name" value="Histidine_acid_phosphatase"/>
</dbReference>
<evidence type="ECO:0000256" key="3">
    <source>
        <dbReference type="SAM" id="Phobius"/>
    </source>
</evidence>
<reference evidence="5" key="1">
    <citation type="submission" date="2024-02" db="UniProtKB">
        <authorList>
            <consortium name="WormBaseParasite"/>
        </authorList>
    </citation>
    <scope>IDENTIFICATION</scope>
</reference>
<dbReference type="Pfam" id="PF00328">
    <property type="entry name" value="His_Phos_2"/>
    <property type="match status" value="1"/>
</dbReference>
<dbReference type="GO" id="GO:0003993">
    <property type="term" value="F:acid phosphatase activity"/>
    <property type="evidence" value="ECO:0007669"/>
    <property type="project" value="UniProtKB-EC"/>
</dbReference>
<keyword evidence="3" id="KW-0472">Membrane</keyword>
<dbReference type="Proteomes" id="UP000887575">
    <property type="component" value="Unassembled WGS sequence"/>
</dbReference>
<keyword evidence="4" id="KW-1185">Reference proteome</keyword>
<name>A0AAF3EBJ5_9BILA</name>
<evidence type="ECO:0000313" key="4">
    <source>
        <dbReference type="Proteomes" id="UP000887575"/>
    </source>
</evidence>
<dbReference type="WBParaSite" id="MBELARI_LOCUS11311">
    <property type="protein sequence ID" value="MBELARI_LOCUS11311"/>
    <property type="gene ID" value="MBELARI_LOCUS11311"/>
</dbReference>
<comment type="similarity">
    <text evidence="2">Belongs to the histidine acid phosphatase family.</text>
</comment>
<sequence length="458" mass="52729">MKEVCIALLICNIYAQNGYDPAEPPDLPEEAKFYLEAPKAVQIHEKQCKNTLKYLHILYRHGDRNPSTLLPNDPENGESTWKEGLGEITVKGLQQQYRLGQWLRKRYGEFLGNDFSRKDIYVRSSDYSRTIMSALANLAGMFPANITEKWETSLDWVPIPVHTVDKERDFQLNEQLSCPMATAAIDSINSDPNVIKIEKAHEDLLKHLEEKSGVKKPLRLREMWWIFDALNCEFHHRETHKWPSWINESVWKRVQQLYDQSAQFSFHNKQLRRLRGGALVAEIFERLRSKINGSLEIDGPKKAYIYSAHDTTLAACLSTFGIVPHVFPLYATAVLIELHKIDGKDVIEIYYKNVTDSEALYQMEIPGCSGLCEVEALHAQLESLFPIDWYSECGRPIATSNTSLWVIIAILALMNIVCLSVICVDIVIRKQLKPRRRLPRPFERNLMADDDDEIDLEL</sequence>
<dbReference type="SUPFAM" id="SSF53254">
    <property type="entry name" value="Phosphoglycerate mutase-like"/>
    <property type="match status" value="1"/>
</dbReference>
<dbReference type="Gene3D" id="3.40.50.1240">
    <property type="entry name" value="Phosphoglycerate mutase-like"/>
    <property type="match status" value="1"/>
</dbReference>
<evidence type="ECO:0000313" key="5">
    <source>
        <dbReference type="WBParaSite" id="MBELARI_LOCUS11311"/>
    </source>
</evidence>
<keyword evidence="3" id="KW-0812">Transmembrane</keyword>
<dbReference type="PANTHER" id="PTHR11567:SF210">
    <property type="entry name" value="ACID PHOSPHATASE 5-RELATED"/>
    <property type="match status" value="1"/>
</dbReference>
<dbReference type="InterPro" id="IPR000560">
    <property type="entry name" value="His_Pase_clade-2"/>
</dbReference>
<dbReference type="PROSITE" id="PS00616">
    <property type="entry name" value="HIS_ACID_PHOSPHAT_1"/>
    <property type="match status" value="1"/>
</dbReference>
<protein>
    <submittedName>
        <fullName evidence="5">Lysosomal acid phosphatase</fullName>
    </submittedName>
</protein>
<dbReference type="PANTHER" id="PTHR11567">
    <property type="entry name" value="ACID PHOSPHATASE-RELATED"/>
    <property type="match status" value="1"/>
</dbReference>
<accession>A0AAF3EBJ5</accession>
<dbReference type="AlphaFoldDB" id="A0AAF3EBJ5"/>
<evidence type="ECO:0000256" key="2">
    <source>
        <dbReference type="ARBA" id="ARBA00005375"/>
    </source>
</evidence>
<evidence type="ECO:0000256" key="1">
    <source>
        <dbReference type="ARBA" id="ARBA00000032"/>
    </source>
</evidence>
<organism evidence="4 5">
    <name type="scientific">Mesorhabditis belari</name>
    <dbReference type="NCBI Taxonomy" id="2138241"/>
    <lineage>
        <taxon>Eukaryota</taxon>
        <taxon>Metazoa</taxon>
        <taxon>Ecdysozoa</taxon>
        <taxon>Nematoda</taxon>
        <taxon>Chromadorea</taxon>
        <taxon>Rhabditida</taxon>
        <taxon>Rhabditina</taxon>
        <taxon>Rhabditomorpha</taxon>
        <taxon>Rhabditoidea</taxon>
        <taxon>Rhabditidae</taxon>
        <taxon>Mesorhabditinae</taxon>
        <taxon>Mesorhabditis</taxon>
    </lineage>
</organism>
<feature type="transmembrane region" description="Helical" evidence="3">
    <location>
        <begin position="404"/>
        <end position="428"/>
    </location>
</feature>
<dbReference type="InterPro" id="IPR033379">
    <property type="entry name" value="Acid_Pase_AS"/>
</dbReference>